<sequence length="568" mass="65918">MSFESIIALVIGVAVIIIATTIIMRMTNNKKKVVRYVKSRCAKQIAVLLNKEKITPEYSFSSEEEDILCSLTIEDWKHWTFQVKDAKEVAKKYPLAFDDFIAESFPQIYNRKCFEKSKFTSTARKREAVIDSMTSEELSLVLAETSDNWNARIKKNSIASEIKRTNRDGYTTYCDVLKRASLSTTEIIRDKRAIIEYQRTYENSKIYEGWEEKQNTFSSLYHSLCSEHRKSDGRFTYQVKFNHIDKFGKLISSEFKVWQGFVNAFSFSDIEEKPQFMIKCTNNLSSFKNKNRFFIDDVYNGIFNLIESVNNKEEDSSLVVFINSSRYNWDKDSYDYHYRVLKSKLSDDGVDFCDIENIIEIDRTSIYSSVIIVDFITNDDDLKSNCRIVAEYFTRNIPCIGYYTLIKEYTEDQIKLHYKKEPKTTAPKPVPKPAPKPARSKEDIEIEYIENLFKKVRKHSYFSAIAIPNTLIGRAGGAERTKSVWLNSPDKYKFSTGEDRNNMITGSYSVDGGLNFTDFNIPGNRDNIHDAAVYSYQLFMRMGIWEQFKSKGEDAISHMNAMGYLSTH</sequence>
<evidence type="ECO:0000313" key="4">
    <source>
        <dbReference type="Proteomes" id="UP001200470"/>
    </source>
</evidence>
<evidence type="ECO:0000256" key="1">
    <source>
        <dbReference type="SAM" id="MobiDB-lite"/>
    </source>
</evidence>
<keyword evidence="2" id="KW-0472">Membrane</keyword>
<evidence type="ECO:0000256" key="2">
    <source>
        <dbReference type="SAM" id="Phobius"/>
    </source>
</evidence>
<evidence type="ECO:0000313" key="3">
    <source>
        <dbReference type="EMBL" id="MCF2564085.1"/>
    </source>
</evidence>
<accession>A0ABS9CHQ0</accession>
<reference evidence="3 4" key="1">
    <citation type="submission" date="2020-12" db="EMBL/GenBank/DDBJ databases">
        <title>Whole genome sequences of gut porcine anaerobes.</title>
        <authorList>
            <person name="Kubasova T."/>
            <person name="Jahodarova E."/>
            <person name="Rychlik I."/>
        </authorList>
    </citation>
    <scope>NUCLEOTIDE SEQUENCE [LARGE SCALE GENOMIC DNA]</scope>
    <source>
        <strain evidence="3 4">An925</strain>
    </source>
</reference>
<name>A0ABS9CHQ0_9BACT</name>
<protein>
    <submittedName>
        <fullName evidence="3">Uncharacterized protein</fullName>
    </submittedName>
</protein>
<dbReference type="Proteomes" id="UP001200470">
    <property type="component" value="Unassembled WGS sequence"/>
</dbReference>
<dbReference type="RefSeq" id="WP_301638221.1">
    <property type="nucleotide sequence ID" value="NZ_JADYTN010000016.1"/>
</dbReference>
<dbReference type="EMBL" id="JADYTN010000016">
    <property type="protein sequence ID" value="MCF2564085.1"/>
    <property type="molecule type" value="Genomic_DNA"/>
</dbReference>
<keyword evidence="2" id="KW-0812">Transmembrane</keyword>
<feature type="region of interest" description="Disordered" evidence="1">
    <location>
        <begin position="420"/>
        <end position="439"/>
    </location>
</feature>
<feature type="transmembrane region" description="Helical" evidence="2">
    <location>
        <begin position="6"/>
        <end position="26"/>
    </location>
</feature>
<gene>
    <name evidence="3" type="ORF">I6E12_08165</name>
</gene>
<comment type="caution">
    <text evidence="3">The sequence shown here is derived from an EMBL/GenBank/DDBJ whole genome shotgun (WGS) entry which is preliminary data.</text>
</comment>
<keyword evidence="2" id="KW-1133">Transmembrane helix</keyword>
<organism evidence="3 4">
    <name type="scientific">Xylanibacter brevis</name>
    <dbReference type="NCBI Taxonomy" id="83231"/>
    <lineage>
        <taxon>Bacteria</taxon>
        <taxon>Pseudomonadati</taxon>
        <taxon>Bacteroidota</taxon>
        <taxon>Bacteroidia</taxon>
        <taxon>Bacteroidales</taxon>
        <taxon>Prevotellaceae</taxon>
        <taxon>Xylanibacter</taxon>
    </lineage>
</organism>
<keyword evidence="4" id="KW-1185">Reference proteome</keyword>
<proteinExistence type="predicted"/>